<accession>A0A3Q3D3K6</accession>
<feature type="chain" id="PRO_5018766378" description="Ig-like domain-containing protein" evidence="1">
    <location>
        <begin position="16"/>
        <end position="72"/>
    </location>
</feature>
<dbReference type="AlphaFoldDB" id="A0A3Q3D3K6"/>
<evidence type="ECO:0000313" key="2">
    <source>
        <dbReference type="Ensembl" id="ENSHCOP00000001629.1"/>
    </source>
</evidence>
<reference evidence="2" key="1">
    <citation type="submission" date="2025-08" db="UniProtKB">
        <authorList>
            <consortium name="Ensembl"/>
        </authorList>
    </citation>
    <scope>IDENTIFICATION</scope>
</reference>
<name>A0A3Q3D3K6_HIPCM</name>
<keyword evidence="1" id="KW-0732">Signal</keyword>
<feature type="signal peptide" evidence="1">
    <location>
        <begin position="1"/>
        <end position="15"/>
    </location>
</feature>
<reference evidence="2" key="2">
    <citation type="submission" date="2025-09" db="UniProtKB">
        <authorList>
            <consortium name="Ensembl"/>
        </authorList>
    </citation>
    <scope>IDENTIFICATION</scope>
</reference>
<evidence type="ECO:0000313" key="3">
    <source>
        <dbReference type="Proteomes" id="UP000264820"/>
    </source>
</evidence>
<evidence type="ECO:0000256" key="1">
    <source>
        <dbReference type="SAM" id="SignalP"/>
    </source>
</evidence>
<sequence>SFLLLILSRIHTLMTGKTASLSPGLVQPHSDSSLKPARLRSVQYTPRGPICTEPLCLSSRTLFPNVEYLWVV</sequence>
<dbReference type="Ensembl" id="ENSHCOT00000011785.1">
    <property type="protein sequence ID" value="ENSHCOP00000001629.1"/>
    <property type="gene ID" value="ENSHCOG00000002615.1"/>
</dbReference>
<evidence type="ECO:0008006" key="4">
    <source>
        <dbReference type="Google" id="ProtNLM"/>
    </source>
</evidence>
<keyword evidence="3" id="KW-1185">Reference proteome</keyword>
<proteinExistence type="predicted"/>
<protein>
    <recommendedName>
        <fullName evidence="4">Ig-like domain-containing protein</fullName>
    </recommendedName>
</protein>
<organism evidence="2 3">
    <name type="scientific">Hippocampus comes</name>
    <name type="common">Tiger tail seahorse</name>
    <dbReference type="NCBI Taxonomy" id="109280"/>
    <lineage>
        <taxon>Eukaryota</taxon>
        <taxon>Metazoa</taxon>
        <taxon>Chordata</taxon>
        <taxon>Craniata</taxon>
        <taxon>Vertebrata</taxon>
        <taxon>Euteleostomi</taxon>
        <taxon>Actinopterygii</taxon>
        <taxon>Neopterygii</taxon>
        <taxon>Teleostei</taxon>
        <taxon>Neoteleostei</taxon>
        <taxon>Acanthomorphata</taxon>
        <taxon>Syngnathiaria</taxon>
        <taxon>Syngnathiformes</taxon>
        <taxon>Syngnathoidei</taxon>
        <taxon>Syngnathidae</taxon>
        <taxon>Hippocampus</taxon>
    </lineage>
</organism>
<dbReference type="Proteomes" id="UP000264820">
    <property type="component" value="Unplaced"/>
</dbReference>